<reference evidence="14" key="1">
    <citation type="submission" date="2017-04" db="EMBL/GenBank/DDBJ databases">
        <title>Function of individual gut microbiota members based on whole genome sequencing of pure cultures obtained from chicken caecum.</title>
        <authorList>
            <person name="Medvecky M."/>
            <person name="Cejkova D."/>
            <person name="Polansky O."/>
            <person name="Karasova D."/>
            <person name="Kubasova T."/>
            <person name="Cizek A."/>
            <person name="Rychlik I."/>
        </authorList>
    </citation>
    <scope>NUCLEOTIDE SEQUENCE [LARGE SCALE GENOMIC DNA]</scope>
    <source>
        <strain evidence="14">An149</strain>
    </source>
</reference>
<gene>
    <name evidence="13" type="ORF">B5E91_06760</name>
</gene>
<dbReference type="SUPFAM" id="SSF53098">
    <property type="entry name" value="Ribonuclease H-like"/>
    <property type="match status" value="1"/>
</dbReference>
<evidence type="ECO:0000256" key="8">
    <source>
        <dbReference type="ARBA" id="ARBA00022723"/>
    </source>
</evidence>
<dbReference type="InterPro" id="IPR002156">
    <property type="entry name" value="RNaseH_domain"/>
</dbReference>
<comment type="function">
    <text evidence="3">Endonuclease that specifically degrades the RNA of RNA-DNA hybrids.</text>
</comment>
<evidence type="ECO:0000256" key="4">
    <source>
        <dbReference type="ARBA" id="ARBA00005300"/>
    </source>
</evidence>
<dbReference type="AlphaFoldDB" id="A0A1Y4QJ85"/>
<evidence type="ECO:0000256" key="1">
    <source>
        <dbReference type="ARBA" id="ARBA00000077"/>
    </source>
</evidence>
<dbReference type="GO" id="GO:0003676">
    <property type="term" value="F:nucleic acid binding"/>
    <property type="evidence" value="ECO:0007669"/>
    <property type="project" value="InterPro"/>
</dbReference>
<evidence type="ECO:0000313" key="14">
    <source>
        <dbReference type="Proteomes" id="UP000196258"/>
    </source>
</evidence>
<dbReference type="Pfam" id="PF01693">
    <property type="entry name" value="Cauli_VI"/>
    <property type="match status" value="1"/>
</dbReference>
<dbReference type="PANTHER" id="PTHR10642">
    <property type="entry name" value="RIBONUCLEASE H1"/>
    <property type="match status" value="1"/>
</dbReference>
<evidence type="ECO:0000256" key="11">
    <source>
        <dbReference type="ARBA" id="ARBA00022842"/>
    </source>
</evidence>
<dbReference type="InterPro" id="IPR011320">
    <property type="entry name" value="RNase_H1_N"/>
</dbReference>
<dbReference type="GO" id="GO:0043137">
    <property type="term" value="P:DNA replication, removal of RNA primer"/>
    <property type="evidence" value="ECO:0007669"/>
    <property type="project" value="TreeGrafter"/>
</dbReference>
<dbReference type="InterPro" id="IPR009027">
    <property type="entry name" value="Ribosomal_bL9/RNase_H1_N"/>
</dbReference>
<dbReference type="PROSITE" id="PS50879">
    <property type="entry name" value="RNASE_H_1"/>
    <property type="match status" value="1"/>
</dbReference>
<dbReference type="Pfam" id="PF00075">
    <property type="entry name" value="RNase_H"/>
    <property type="match status" value="1"/>
</dbReference>
<dbReference type="RefSeq" id="WP_087256284.1">
    <property type="nucleotide sequence ID" value="NZ_CAJKXS010000001.1"/>
</dbReference>
<comment type="cofactor">
    <cofactor evidence="2">
        <name>Mg(2+)</name>
        <dbReference type="ChEBI" id="CHEBI:18420"/>
    </cofactor>
</comment>
<dbReference type="Gene3D" id="3.30.160.690">
    <property type="entry name" value="Bacterial toxin RNase RnlA/LsoA, N repeated domain"/>
    <property type="match status" value="1"/>
</dbReference>
<dbReference type="EC" id="3.1.26.4" evidence="5"/>
<dbReference type="PANTHER" id="PTHR10642:SF26">
    <property type="entry name" value="RIBONUCLEASE H1"/>
    <property type="match status" value="1"/>
</dbReference>
<evidence type="ECO:0000256" key="7">
    <source>
        <dbReference type="ARBA" id="ARBA00022722"/>
    </source>
</evidence>
<evidence type="ECO:0000256" key="10">
    <source>
        <dbReference type="ARBA" id="ARBA00022801"/>
    </source>
</evidence>
<keyword evidence="8" id="KW-0479">Metal-binding</keyword>
<sequence>MAKKYYAVKAGRIPGIYRTWDEVKEQVNGYSGAIYKSFETLQEAELFISNSIEQVSGNKKVDTISENLNSKIDEKIANLSEDEIVAFVDGSYNPEAEKAGFGTIIISKGGDKYTSYKSFGKQFSEDLIALGNVAAELEGVKEAVEVAVSSKKSKITIYYDYSGIEMWATKQWKANKKLTQSYVEFMQEKMKQIDIEFVKVPAHSGISYNEEADALAKSSLLAKGHKTYRDGSVYFVGYSVDAWNAIIDYINEENRNSLENQNEIIKIQRKEIHDTRKQLVITDSKNRVTINLYNNSKSYVQGKQSVLFQKVIATAIEFLSNDQSVVETLNSYHALTIPKEKVEVYFETLLPNYSGSYNDKNYYNLLSATYNMMLTGYMPDYTCLVTPIFRAYEFYLHKILKDKMGLDTVRDNGTNNFAYFDKTSNGRYECNSSSKDKLTKKQLEFLNDFYTNYNRVRHPYSHWSADDYDTAMIENIEKARELLEKGLNLINEYYRIF</sequence>
<dbReference type="Proteomes" id="UP000196258">
    <property type="component" value="Unassembled WGS sequence"/>
</dbReference>
<comment type="caution">
    <text evidence="13">The sequence shown here is derived from an EMBL/GenBank/DDBJ whole genome shotgun (WGS) entry which is preliminary data.</text>
</comment>
<dbReference type="Pfam" id="PF15935">
    <property type="entry name" value="RnlA_toxin"/>
    <property type="match status" value="1"/>
</dbReference>
<dbReference type="FunFam" id="3.40.970.10:FF:000002">
    <property type="entry name" value="Ribonuclease H"/>
    <property type="match status" value="1"/>
</dbReference>
<evidence type="ECO:0000256" key="5">
    <source>
        <dbReference type="ARBA" id="ARBA00012180"/>
    </source>
</evidence>
<dbReference type="Gene3D" id="3.30.420.10">
    <property type="entry name" value="Ribonuclease H-like superfamily/Ribonuclease H"/>
    <property type="match status" value="1"/>
</dbReference>
<proteinExistence type="inferred from homology"/>
<dbReference type="GO" id="GO:0046872">
    <property type="term" value="F:metal ion binding"/>
    <property type="evidence" value="ECO:0007669"/>
    <property type="project" value="UniProtKB-KW"/>
</dbReference>
<dbReference type="Gene3D" id="6.10.250.2650">
    <property type="match status" value="1"/>
</dbReference>
<dbReference type="InterPro" id="IPR037056">
    <property type="entry name" value="RNase_H1_N_sf"/>
</dbReference>
<dbReference type="CDD" id="cd09277">
    <property type="entry name" value="RNase_HI_bacteria_like"/>
    <property type="match status" value="1"/>
</dbReference>
<dbReference type="InterPro" id="IPR036397">
    <property type="entry name" value="RNaseH_sf"/>
</dbReference>
<dbReference type="Pfam" id="PF19034">
    <property type="entry name" value="RnlA-toxin_DBD"/>
    <property type="match status" value="1"/>
</dbReference>
<evidence type="ECO:0000313" key="13">
    <source>
        <dbReference type="EMBL" id="OUQ05345.1"/>
    </source>
</evidence>
<keyword evidence="11" id="KW-0460">Magnesium</keyword>
<dbReference type="EMBL" id="NFLB01000006">
    <property type="protein sequence ID" value="OUQ05345.1"/>
    <property type="molecule type" value="Genomic_DNA"/>
</dbReference>
<dbReference type="GO" id="GO:0004523">
    <property type="term" value="F:RNA-DNA hybrid ribonuclease activity"/>
    <property type="evidence" value="ECO:0007669"/>
    <property type="project" value="UniProtKB-EC"/>
</dbReference>
<dbReference type="InterPro" id="IPR043994">
    <property type="entry name" value="RnlA/LsoA-toxin_DBD"/>
</dbReference>
<dbReference type="SUPFAM" id="SSF55658">
    <property type="entry name" value="L9 N-domain-like"/>
    <property type="match status" value="1"/>
</dbReference>
<organism evidence="13 14">
    <name type="scientific">Thomasclavelia spiroformis</name>
    <dbReference type="NCBI Taxonomy" id="29348"/>
    <lineage>
        <taxon>Bacteria</taxon>
        <taxon>Bacillati</taxon>
        <taxon>Bacillota</taxon>
        <taxon>Erysipelotrichia</taxon>
        <taxon>Erysipelotrichales</taxon>
        <taxon>Coprobacillaceae</taxon>
        <taxon>Thomasclavelia</taxon>
    </lineage>
</organism>
<accession>A0A1Y4QJ85</accession>
<evidence type="ECO:0000256" key="3">
    <source>
        <dbReference type="ARBA" id="ARBA00004065"/>
    </source>
</evidence>
<dbReference type="Gene3D" id="3.40.970.10">
    <property type="entry name" value="Ribonuclease H1, N-terminal domain"/>
    <property type="match status" value="1"/>
</dbReference>
<evidence type="ECO:0000256" key="2">
    <source>
        <dbReference type="ARBA" id="ARBA00001946"/>
    </source>
</evidence>
<protein>
    <recommendedName>
        <fullName evidence="6">Ribonuclease H</fullName>
        <ecNumber evidence="5">3.1.26.4</ecNumber>
    </recommendedName>
</protein>
<dbReference type="InterPro" id="IPR031845">
    <property type="entry name" value="RnlA_toxin_NRD"/>
</dbReference>
<keyword evidence="7" id="KW-0540">Nuclease</keyword>
<keyword evidence="9" id="KW-0255">Endonuclease</keyword>
<comment type="catalytic activity">
    <reaction evidence="1">
        <text>Endonucleolytic cleavage to 5'-phosphomonoester.</text>
        <dbReference type="EC" id="3.1.26.4"/>
    </reaction>
</comment>
<evidence type="ECO:0000256" key="9">
    <source>
        <dbReference type="ARBA" id="ARBA00022759"/>
    </source>
</evidence>
<keyword evidence="10" id="KW-0378">Hydrolase</keyword>
<dbReference type="InterPro" id="IPR012337">
    <property type="entry name" value="RNaseH-like_sf"/>
</dbReference>
<evidence type="ECO:0000256" key="6">
    <source>
        <dbReference type="ARBA" id="ARBA00017721"/>
    </source>
</evidence>
<evidence type="ECO:0000259" key="12">
    <source>
        <dbReference type="PROSITE" id="PS50879"/>
    </source>
</evidence>
<name>A0A1Y4QJ85_9FIRM</name>
<comment type="similarity">
    <text evidence="4">Belongs to the RNase H family.</text>
</comment>
<feature type="domain" description="RNase H type-1" evidence="12">
    <location>
        <begin position="80"/>
        <end position="221"/>
    </location>
</feature>
<dbReference type="InterPro" id="IPR050092">
    <property type="entry name" value="RNase_H"/>
</dbReference>